<keyword evidence="8" id="KW-0270">Exopolysaccharide synthesis</keyword>
<dbReference type="InterPro" id="IPR003362">
    <property type="entry name" value="Bact_transf"/>
</dbReference>
<evidence type="ECO:0000256" key="6">
    <source>
        <dbReference type="ARBA" id="ARBA00022989"/>
    </source>
</evidence>
<keyword evidence="4" id="KW-0808">Transferase</keyword>
<evidence type="ECO:0000256" key="3">
    <source>
        <dbReference type="ARBA" id="ARBA00022475"/>
    </source>
</evidence>
<organism evidence="11 12">
    <name type="scientific">Alsobacter soli</name>
    <dbReference type="NCBI Taxonomy" id="2109933"/>
    <lineage>
        <taxon>Bacteria</taxon>
        <taxon>Pseudomonadati</taxon>
        <taxon>Pseudomonadota</taxon>
        <taxon>Alphaproteobacteria</taxon>
        <taxon>Hyphomicrobiales</taxon>
        <taxon>Alsobacteraceae</taxon>
        <taxon>Alsobacter</taxon>
    </lineage>
</organism>
<dbReference type="GO" id="GO:0005886">
    <property type="term" value="C:plasma membrane"/>
    <property type="evidence" value="ECO:0007669"/>
    <property type="project" value="UniProtKB-SubCell"/>
</dbReference>
<dbReference type="PANTHER" id="PTHR30576">
    <property type="entry name" value="COLANIC BIOSYNTHESIS UDP-GLUCOSE LIPID CARRIER TRANSFERASE"/>
    <property type="match status" value="1"/>
</dbReference>
<evidence type="ECO:0000313" key="12">
    <source>
        <dbReference type="Proteomes" id="UP000239772"/>
    </source>
</evidence>
<keyword evidence="7 9" id="KW-0472">Membrane</keyword>
<feature type="domain" description="Bacterial sugar transferase" evidence="10">
    <location>
        <begin position="28"/>
        <end position="219"/>
    </location>
</feature>
<dbReference type="PANTHER" id="PTHR30576:SF4">
    <property type="entry name" value="UNDECAPRENYL-PHOSPHATE GALACTOSE PHOSPHOTRANSFERASE"/>
    <property type="match status" value="1"/>
</dbReference>
<dbReference type="AlphaFoldDB" id="A0A2T1HYV6"/>
<feature type="transmembrane region" description="Helical" evidence="9">
    <location>
        <begin position="33"/>
        <end position="54"/>
    </location>
</feature>
<keyword evidence="5 9" id="KW-0812">Transmembrane</keyword>
<reference evidence="12" key="1">
    <citation type="submission" date="2018-03" db="EMBL/GenBank/DDBJ databases">
        <authorList>
            <person name="Sun L."/>
            <person name="Liu H."/>
            <person name="Chen W."/>
            <person name="Huang K."/>
            <person name="Liu W."/>
            <person name="Gao X."/>
        </authorList>
    </citation>
    <scope>NUCLEOTIDE SEQUENCE [LARGE SCALE GENOMIC DNA]</scope>
    <source>
        <strain evidence="12">SH9</strain>
    </source>
</reference>
<evidence type="ECO:0000256" key="1">
    <source>
        <dbReference type="ARBA" id="ARBA00004236"/>
    </source>
</evidence>
<gene>
    <name evidence="11" type="ORF">SLNSH_01670</name>
</gene>
<dbReference type="GO" id="GO:0000271">
    <property type="term" value="P:polysaccharide biosynthetic process"/>
    <property type="evidence" value="ECO:0007669"/>
    <property type="project" value="UniProtKB-KW"/>
</dbReference>
<proteinExistence type="inferred from homology"/>
<evidence type="ECO:0000256" key="8">
    <source>
        <dbReference type="ARBA" id="ARBA00023169"/>
    </source>
</evidence>
<comment type="subcellular location">
    <subcellularLocation>
        <location evidence="1">Cell membrane</location>
    </subcellularLocation>
</comment>
<dbReference type="Pfam" id="PF02397">
    <property type="entry name" value="Bac_transf"/>
    <property type="match status" value="1"/>
</dbReference>
<evidence type="ECO:0000256" key="2">
    <source>
        <dbReference type="ARBA" id="ARBA00006464"/>
    </source>
</evidence>
<evidence type="ECO:0000256" key="5">
    <source>
        <dbReference type="ARBA" id="ARBA00022692"/>
    </source>
</evidence>
<dbReference type="GO" id="GO:0016780">
    <property type="term" value="F:phosphotransferase activity, for other substituted phosphate groups"/>
    <property type="evidence" value="ECO:0007669"/>
    <property type="project" value="TreeGrafter"/>
</dbReference>
<dbReference type="Proteomes" id="UP000239772">
    <property type="component" value="Unassembled WGS sequence"/>
</dbReference>
<keyword evidence="6 9" id="KW-1133">Transmembrane helix</keyword>
<dbReference type="OrthoDB" id="9808602at2"/>
<name>A0A2T1HYV6_9HYPH</name>
<keyword evidence="12" id="KW-1185">Reference proteome</keyword>
<evidence type="ECO:0000256" key="4">
    <source>
        <dbReference type="ARBA" id="ARBA00022679"/>
    </source>
</evidence>
<comment type="caution">
    <text evidence="11">The sequence shown here is derived from an EMBL/GenBank/DDBJ whole genome shotgun (WGS) entry which is preliminary data.</text>
</comment>
<protein>
    <recommendedName>
        <fullName evidence="10">Bacterial sugar transferase domain-containing protein</fullName>
    </recommendedName>
</protein>
<evidence type="ECO:0000256" key="7">
    <source>
        <dbReference type="ARBA" id="ARBA00023136"/>
    </source>
</evidence>
<dbReference type="EMBL" id="PVZS01000002">
    <property type="protein sequence ID" value="PSC06780.1"/>
    <property type="molecule type" value="Genomic_DNA"/>
</dbReference>
<evidence type="ECO:0000256" key="9">
    <source>
        <dbReference type="SAM" id="Phobius"/>
    </source>
</evidence>
<evidence type="ECO:0000313" key="11">
    <source>
        <dbReference type="EMBL" id="PSC06780.1"/>
    </source>
</evidence>
<accession>A0A2T1HYV6</accession>
<comment type="similarity">
    <text evidence="2">Belongs to the bacterial sugar transferase family.</text>
</comment>
<keyword evidence="3" id="KW-1003">Cell membrane</keyword>
<sequence>MSGHPIAEVASALSRSEEEVQPLGGYAKRAFDVAVSLLALILLSPLMLFVALLIKMTDGGPAIFSHGRIGFNGAEFGCLKFRSMAVNSAEILAELLERDPEARLEWNATQKLRHDPRITLIGRVIRTTSIDELPQLVNVLRGEMSLVGPRPIVAAEVARYEGAFQDYVVARPGITGLWQVSGRSETSYEERVRFDSLYARGWSFGMDFRILFRTVVVVLAQRGSY</sequence>
<evidence type="ECO:0000259" key="10">
    <source>
        <dbReference type="Pfam" id="PF02397"/>
    </source>
</evidence>
<dbReference type="RefSeq" id="WP_106335158.1">
    <property type="nucleotide sequence ID" value="NZ_PVZS01000002.1"/>
</dbReference>